<keyword evidence="3" id="KW-1185">Reference proteome</keyword>
<sequence precursor="true">MTSDATGVCLLILIFVVAAVLISKAVAPQNDSEIRPRIVKTIAINVNEEAGL</sequence>
<organism evidence="1 3">
    <name type="scientific">Hyphomicrobium denitrificans (strain ATCC 51888 / DSM 1869 / NCIMB 11706 / TK 0415)</name>
    <dbReference type="NCBI Taxonomy" id="582899"/>
    <lineage>
        <taxon>Bacteria</taxon>
        <taxon>Pseudomonadati</taxon>
        <taxon>Pseudomonadota</taxon>
        <taxon>Alphaproteobacteria</taxon>
        <taxon>Hyphomicrobiales</taxon>
        <taxon>Hyphomicrobiaceae</taxon>
        <taxon>Hyphomicrobium</taxon>
    </lineage>
</organism>
<name>D8JQ29_HYPDA</name>
<dbReference type="STRING" id="582899.Hden_0123"/>
<dbReference type="RefSeq" id="WP_013214169.1">
    <property type="nucleotide sequence ID" value="NC_014313.1"/>
</dbReference>
<dbReference type="KEGG" id="hdn:Hden_0123"/>
<evidence type="ECO:0000313" key="1">
    <source>
        <dbReference type="EMBL" id="ADJ21950.1"/>
    </source>
</evidence>
<reference evidence="1" key="1">
    <citation type="submission" date="2010-06" db="EMBL/GenBank/DDBJ databases">
        <title>Complete sequence of Hyphomicrobium denitrificans ATCC 51888.</title>
        <authorList>
            <consortium name="US DOE Joint Genome Institute"/>
            <person name="Lucas S."/>
            <person name="Copeland A."/>
            <person name="Lapidus A."/>
            <person name="Cheng J.-F."/>
            <person name="Bruce D."/>
            <person name="Goodwin L."/>
            <person name="Pitluck S."/>
            <person name="Held B."/>
            <person name="Detter J.C."/>
            <person name="Han C."/>
            <person name="Tapia R."/>
            <person name="Land M."/>
            <person name="Hauser L."/>
            <person name="Kyrpides N."/>
            <person name="Ivanova N."/>
            <person name="Brown P.J.B."/>
            <person name="Brun Y.V."/>
            <person name="Woyke T."/>
        </authorList>
    </citation>
    <scope>NUCLEOTIDE SEQUENCE</scope>
    <source>
        <strain evidence="1">ATCC 51888</strain>
    </source>
</reference>
<protein>
    <submittedName>
        <fullName evidence="1">Uncharacterized protein</fullName>
    </submittedName>
</protein>
<evidence type="ECO:0000313" key="3">
    <source>
        <dbReference type="Proteomes" id="UP000002033"/>
    </source>
</evidence>
<proteinExistence type="predicted"/>
<dbReference type="AlphaFoldDB" id="D8JQ29"/>
<dbReference type="Proteomes" id="UP000002033">
    <property type="component" value="Chromosome"/>
</dbReference>
<reference evidence="3" key="2">
    <citation type="journal article" date="2011" name="J. Bacteriol.">
        <title>Genome sequences of eight morphologically diverse alphaproteobacteria.</title>
        <authorList>
            <consortium name="US DOE Joint Genome Institute"/>
            <person name="Brown P.J."/>
            <person name="Kysela D.T."/>
            <person name="Buechlein A."/>
            <person name="Hemmerich C."/>
            <person name="Brun Y.V."/>
        </authorList>
    </citation>
    <scope>NUCLEOTIDE SEQUENCE [LARGE SCALE GENOMIC DNA]</scope>
    <source>
        <strain evidence="3">ATCC 51888 / DSM 1869 / NCIB 11706 / TK 0415</strain>
    </source>
</reference>
<dbReference type="EMBL" id="CP002083">
    <property type="protein sequence ID" value="ADJ21950.1"/>
    <property type="molecule type" value="Genomic_DNA"/>
</dbReference>
<dbReference type="HOGENOM" id="CLU_3080690_0_0_5"/>
<dbReference type="EMBL" id="CP002083">
    <property type="protein sequence ID" value="ADJ23355.1"/>
    <property type="molecule type" value="Genomic_DNA"/>
</dbReference>
<dbReference type="KEGG" id="hdn:Hden_1543"/>
<gene>
    <name evidence="1" type="ordered locus">Hden_0123</name>
    <name evidence="2" type="ordered locus">Hden_1543</name>
</gene>
<accession>D8JQ29</accession>
<evidence type="ECO:0000313" key="2">
    <source>
        <dbReference type="EMBL" id="ADJ23355.1"/>
    </source>
</evidence>